<keyword evidence="1" id="KW-0812">Transmembrane</keyword>
<feature type="transmembrane region" description="Helical" evidence="1">
    <location>
        <begin position="35"/>
        <end position="56"/>
    </location>
</feature>
<gene>
    <name evidence="2" type="ORF">Stalingrad_15</name>
</gene>
<organism evidence="2 3">
    <name type="scientific">Pseudomonas phage Stalingrad</name>
    <dbReference type="NCBI Taxonomy" id="2762287"/>
    <lineage>
        <taxon>Viruses</taxon>
        <taxon>Duplodnaviria</taxon>
        <taxon>Heunggongvirae</taxon>
        <taxon>Uroviricota</taxon>
        <taxon>Caudoviricetes</taxon>
        <taxon>Autographivirales</taxon>
        <taxon>Autotranscriptaviridae</taxon>
        <taxon>Studiervirinae</taxon>
        <taxon>Troedvirus</taxon>
        <taxon>Troedvirus stalingrad</taxon>
    </lineage>
</organism>
<evidence type="ECO:0000313" key="2">
    <source>
        <dbReference type="EMBL" id="QNJ57292.1"/>
    </source>
</evidence>
<accession>A0A7G8LJ70</accession>
<evidence type="ECO:0000313" key="3">
    <source>
        <dbReference type="Proteomes" id="UP000515980"/>
    </source>
</evidence>
<proteinExistence type="predicted"/>
<protein>
    <submittedName>
        <fullName evidence="2">Membrane protein</fullName>
    </submittedName>
</protein>
<keyword evidence="1" id="KW-0472">Membrane</keyword>
<feature type="transmembrane region" description="Helical" evidence="1">
    <location>
        <begin position="68"/>
        <end position="89"/>
    </location>
</feature>
<keyword evidence="3" id="KW-1185">Reference proteome</keyword>
<evidence type="ECO:0000256" key="1">
    <source>
        <dbReference type="SAM" id="Phobius"/>
    </source>
</evidence>
<dbReference type="Proteomes" id="UP000515980">
    <property type="component" value="Segment"/>
</dbReference>
<dbReference type="EMBL" id="MT711887">
    <property type="protein sequence ID" value="QNJ57292.1"/>
    <property type="molecule type" value="Genomic_DNA"/>
</dbReference>
<name>A0A7G8LJ70_9CAUD</name>
<sequence>MSAVMTAVTSAIIASSIAASDSSGGSGVPLTSVGAVLLLGALAFFVVGLSSMLVAMVRSRFDHIDDFLIEKGMVGGWIIAAILFVIAFGHDIYAAQ</sequence>
<reference evidence="2 3" key="1">
    <citation type="submission" date="2020-07" db="EMBL/GenBank/DDBJ databases">
        <authorList>
            <person name="Rupe E.O."/>
            <person name="Bordelon E."/>
            <person name="Abraham A."/>
            <person name="Temple L."/>
            <person name="McNeal J."/>
        </authorList>
    </citation>
    <scope>NUCLEOTIDE SEQUENCE [LARGE SCALE GENOMIC DNA]</scope>
</reference>
<keyword evidence="1" id="KW-1133">Transmembrane helix</keyword>